<keyword evidence="2" id="KW-1133">Transmembrane helix</keyword>
<protein>
    <recommendedName>
        <fullName evidence="5">ATPase</fullName>
    </recommendedName>
</protein>
<evidence type="ECO:0000313" key="4">
    <source>
        <dbReference type="Proteomes" id="UP000754821"/>
    </source>
</evidence>
<comment type="caution">
    <text evidence="3">The sequence shown here is derived from an EMBL/GenBank/DDBJ whole genome shotgun (WGS) entry which is preliminary data.</text>
</comment>
<gene>
    <name evidence="3" type="ORF">EI163_05400</name>
</gene>
<dbReference type="EMBL" id="RRZC01000004">
    <property type="protein sequence ID" value="MBE0402993.1"/>
    <property type="molecule type" value="Genomic_DNA"/>
</dbReference>
<reference evidence="3 4" key="1">
    <citation type="submission" date="2020-07" db="EMBL/GenBank/DDBJ databases">
        <title>Halophilic bacteria isolated from french cheeses.</title>
        <authorList>
            <person name="Kothe C.I."/>
            <person name="Farah-Kraiem B."/>
            <person name="Renault P."/>
            <person name="Dridi B."/>
        </authorList>
    </citation>
    <scope>NUCLEOTIDE SEQUENCE [LARGE SCALE GENOMIC DNA]</scope>
    <source>
        <strain evidence="3 4">FME16</strain>
    </source>
</reference>
<dbReference type="Gene3D" id="1.20.5.340">
    <property type="match status" value="1"/>
</dbReference>
<feature type="transmembrane region" description="Helical" evidence="2">
    <location>
        <begin position="32"/>
        <end position="54"/>
    </location>
</feature>
<evidence type="ECO:0000313" key="3">
    <source>
        <dbReference type="EMBL" id="MBE0402993.1"/>
    </source>
</evidence>
<keyword evidence="2" id="KW-0812">Transmembrane</keyword>
<evidence type="ECO:0008006" key="5">
    <source>
        <dbReference type="Google" id="ProtNLM"/>
    </source>
</evidence>
<accession>A0ABR9F940</accession>
<sequence>MPNPTPSQRIVPDVGQSLTAQHLRHRKGPLVWPLWLGMLLLCALLAGAAVALWFERERLLTELHRVSGEVSNVHARLDSGDTDVQDTIALVQAQMTTLFQEQEQLSVALINTREELYGALTDDEERPSNEMMTSFNQRLSQYQEQAALRDRRLAAFSTSLDALEQAGISGRQNLVEEVNHLEQTTAQQLTSLEEQVNQLNQTVTGQLEEQIAALSERFNQLDTQLNTLQLDSSSPSDEIAAFEEQWTQRLSTLESDIRQIRQAQLAFSAQIEMLR</sequence>
<dbReference type="Proteomes" id="UP000754821">
    <property type="component" value="Unassembled WGS sequence"/>
</dbReference>
<dbReference type="RefSeq" id="WP_192526966.1">
    <property type="nucleotide sequence ID" value="NZ_RRZC01000004.1"/>
</dbReference>
<keyword evidence="1" id="KW-0175">Coiled coil</keyword>
<feature type="coiled-coil region" evidence="1">
    <location>
        <begin position="182"/>
        <end position="263"/>
    </location>
</feature>
<keyword evidence="2" id="KW-0472">Membrane</keyword>
<evidence type="ECO:0000256" key="1">
    <source>
        <dbReference type="SAM" id="Coils"/>
    </source>
</evidence>
<keyword evidence="4" id="KW-1185">Reference proteome</keyword>
<organism evidence="3 4">
    <name type="scientific">Halomonas citrativorans</name>
    <dbReference type="NCBI Taxonomy" id="2742612"/>
    <lineage>
        <taxon>Bacteria</taxon>
        <taxon>Pseudomonadati</taxon>
        <taxon>Pseudomonadota</taxon>
        <taxon>Gammaproteobacteria</taxon>
        <taxon>Oceanospirillales</taxon>
        <taxon>Halomonadaceae</taxon>
        <taxon>Halomonas</taxon>
    </lineage>
</organism>
<name>A0ABR9F940_9GAMM</name>
<evidence type="ECO:0000256" key="2">
    <source>
        <dbReference type="SAM" id="Phobius"/>
    </source>
</evidence>
<proteinExistence type="predicted"/>